<dbReference type="CDD" id="cd12107">
    <property type="entry name" value="Hemerythrin"/>
    <property type="match status" value="1"/>
</dbReference>
<dbReference type="PANTHER" id="PTHR37164">
    <property type="entry name" value="BACTERIOHEMERYTHRIN"/>
    <property type="match status" value="1"/>
</dbReference>
<gene>
    <name evidence="6" type="ORF">GMLC_23530</name>
</gene>
<feature type="domain" description="Hemerythrin-like" evidence="5">
    <location>
        <begin position="16"/>
        <end position="122"/>
    </location>
</feature>
<dbReference type="GO" id="GO:0046872">
    <property type="term" value="F:metal ion binding"/>
    <property type="evidence" value="ECO:0007669"/>
    <property type="project" value="UniProtKB-KW"/>
</dbReference>
<evidence type="ECO:0000256" key="2">
    <source>
        <dbReference type="ARBA" id="ARBA00022621"/>
    </source>
</evidence>
<reference evidence="7" key="1">
    <citation type="submission" date="2020-06" db="EMBL/GenBank/DDBJ databases">
        <title>Draft genomic sequecing of Geomonas sp. Red745.</title>
        <authorList>
            <person name="Itoh H."/>
            <person name="Xu Z.X."/>
            <person name="Ushijima N."/>
            <person name="Masuda Y."/>
            <person name="Shiratori Y."/>
            <person name="Senoo K."/>
        </authorList>
    </citation>
    <scope>NUCLEOTIDE SEQUENCE [LARGE SCALE GENOMIC DNA]</scope>
    <source>
        <strain evidence="7">Red745</strain>
    </source>
</reference>
<organism evidence="6 7">
    <name type="scientific">Geomonas limicola</name>
    <dbReference type="NCBI Taxonomy" id="2740186"/>
    <lineage>
        <taxon>Bacteria</taxon>
        <taxon>Pseudomonadati</taxon>
        <taxon>Thermodesulfobacteriota</taxon>
        <taxon>Desulfuromonadia</taxon>
        <taxon>Geobacterales</taxon>
        <taxon>Geobacteraceae</taxon>
        <taxon>Geomonas</taxon>
    </lineage>
</organism>
<comment type="similarity">
    <text evidence="1">Belongs to the hemerythrin family.</text>
</comment>
<sequence>MSIVTWDESFRINIGSIDSHHEHLVQLLNTAYAEFSSNAPPENLGLVLHELLNYSKYHFTEEEKHMKLVGYPAFQHHRDEHNLFIVKVTKLEKLFSRGEKSLSVETIVFLKNWIANHILASDAAFGSFVQEREVEVS</sequence>
<dbReference type="InterPro" id="IPR012312">
    <property type="entry name" value="Hemerythrin-like"/>
</dbReference>
<protein>
    <recommendedName>
        <fullName evidence="5">Hemerythrin-like domain-containing protein</fullName>
    </recommendedName>
</protein>
<dbReference type="PANTHER" id="PTHR37164:SF1">
    <property type="entry name" value="BACTERIOHEMERYTHRIN"/>
    <property type="match status" value="1"/>
</dbReference>
<dbReference type="AlphaFoldDB" id="A0A6V8NA65"/>
<comment type="caution">
    <text evidence="6">The sequence shown here is derived from an EMBL/GenBank/DDBJ whole genome shotgun (WGS) entry which is preliminary data.</text>
</comment>
<name>A0A6V8NA65_9BACT</name>
<dbReference type="PROSITE" id="PS00550">
    <property type="entry name" value="HEMERYTHRINS"/>
    <property type="match status" value="1"/>
</dbReference>
<dbReference type="RefSeq" id="WP_183361323.1">
    <property type="nucleotide sequence ID" value="NZ_BLXZ01000004.1"/>
</dbReference>
<evidence type="ECO:0000313" key="7">
    <source>
        <dbReference type="Proteomes" id="UP000587586"/>
    </source>
</evidence>
<evidence type="ECO:0000256" key="4">
    <source>
        <dbReference type="ARBA" id="ARBA00023004"/>
    </source>
</evidence>
<dbReference type="EMBL" id="BLXZ01000004">
    <property type="protein sequence ID" value="GFO68774.1"/>
    <property type="molecule type" value="Genomic_DNA"/>
</dbReference>
<dbReference type="SUPFAM" id="SSF47188">
    <property type="entry name" value="Hemerythrin-like"/>
    <property type="match status" value="1"/>
</dbReference>
<dbReference type="NCBIfam" id="TIGR02481">
    <property type="entry name" value="hemeryth_dom"/>
    <property type="match status" value="1"/>
</dbReference>
<keyword evidence="2" id="KW-0813">Transport</keyword>
<dbReference type="NCBIfam" id="NF033749">
    <property type="entry name" value="bact_hemeryth"/>
    <property type="match status" value="1"/>
</dbReference>
<evidence type="ECO:0000313" key="6">
    <source>
        <dbReference type="EMBL" id="GFO68774.1"/>
    </source>
</evidence>
<evidence type="ECO:0000256" key="1">
    <source>
        <dbReference type="ARBA" id="ARBA00010587"/>
    </source>
</evidence>
<dbReference type="GO" id="GO:0005344">
    <property type="term" value="F:oxygen carrier activity"/>
    <property type="evidence" value="ECO:0007669"/>
    <property type="project" value="UniProtKB-KW"/>
</dbReference>
<keyword evidence="4" id="KW-0408">Iron</keyword>
<dbReference type="InterPro" id="IPR035938">
    <property type="entry name" value="Hemerythrin-like_sf"/>
</dbReference>
<accession>A0A6V8NA65</accession>
<proteinExistence type="inferred from homology"/>
<evidence type="ECO:0000259" key="5">
    <source>
        <dbReference type="Pfam" id="PF01814"/>
    </source>
</evidence>
<dbReference type="InterPro" id="IPR050669">
    <property type="entry name" value="Hemerythrin"/>
</dbReference>
<dbReference type="Gene3D" id="1.20.120.50">
    <property type="entry name" value="Hemerythrin-like"/>
    <property type="match status" value="1"/>
</dbReference>
<keyword evidence="2" id="KW-0561">Oxygen transport</keyword>
<dbReference type="InterPro" id="IPR016131">
    <property type="entry name" value="Haemerythrin_Fe_BS"/>
</dbReference>
<evidence type="ECO:0000256" key="3">
    <source>
        <dbReference type="ARBA" id="ARBA00022723"/>
    </source>
</evidence>
<dbReference type="Proteomes" id="UP000587586">
    <property type="component" value="Unassembled WGS sequence"/>
</dbReference>
<dbReference type="InterPro" id="IPR012827">
    <property type="entry name" value="Hemerythrin_metal-bd"/>
</dbReference>
<keyword evidence="7" id="KW-1185">Reference proteome</keyword>
<keyword evidence="3" id="KW-0479">Metal-binding</keyword>
<dbReference type="Pfam" id="PF01814">
    <property type="entry name" value="Hemerythrin"/>
    <property type="match status" value="1"/>
</dbReference>